<evidence type="ECO:0000313" key="9">
    <source>
        <dbReference type="Proteomes" id="UP001162164"/>
    </source>
</evidence>
<evidence type="ECO:0000256" key="5">
    <source>
        <dbReference type="ARBA" id="ARBA00023136"/>
    </source>
</evidence>
<keyword evidence="3 6" id="KW-0812">Transmembrane</keyword>
<feature type="transmembrane region" description="Helical" evidence="6">
    <location>
        <begin position="7"/>
        <end position="30"/>
    </location>
</feature>
<evidence type="ECO:0000256" key="1">
    <source>
        <dbReference type="ARBA" id="ARBA00004127"/>
    </source>
</evidence>
<organism evidence="8 9">
    <name type="scientific">Molorchus minor</name>
    <dbReference type="NCBI Taxonomy" id="1323400"/>
    <lineage>
        <taxon>Eukaryota</taxon>
        <taxon>Metazoa</taxon>
        <taxon>Ecdysozoa</taxon>
        <taxon>Arthropoda</taxon>
        <taxon>Hexapoda</taxon>
        <taxon>Insecta</taxon>
        <taxon>Pterygota</taxon>
        <taxon>Neoptera</taxon>
        <taxon>Endopterygota</taxon>
        <taxon>Coleoptera</taxon>
        <taxon>Polyphaga</taxon>
        <taxon>Cucujiformia</taxon>
        <taxon>Chrysomeloidea</taxon>
        <taxon>Cerambycidae</taxon>
        <taxon>Lamiinae</taxon>
        <taxon>Monochamini</taxon>
        <taxon>Molorchus</taxon>
    </lineage>
</organism>
<protein>
    <recommendedName>
        <fullName evidence="7">CWH43-like N-terminal domain-containing protein</fullName>
    </recommendedName>
</protein>
<keyword evidence="5 6" id="KW-0472">Membrane</keyword>
<dbReference type="Pfam" id="PF10277">
    <property type="entry name" value="Frag1"/>
    <property type="match status" value="1"/>
</dbReference>
<evidence type="ECO:0000256" key="6">
    <source>
        <dbReference type="SAM" id="Phobius"/>
    </source>
</evidence>
<dbReference type="PANTHER" id="PTHR21324">
    <property type="entry name" value="FASTING-INDUCIBLE INTEGRAL MEMBRANE PROTEIN TM6P1-RELATED"/>
    <property type="match status" value="1"/>
</dbReference>
<feature type="transmembrane region" description="Helical" evidence="6">
    <location>
        <begin position="53"/>
        <end position="71"/>
    </location>
</feature>
<accession>A0ABQ9JI83</accession>
<evidence type="ECO:0000259" key="7">
    <source>
        <dbReference type="Pfam" id="PF10277"/>
    </source>
</evidence>
<feature type="transmembrane region" description="Helical" evidence="6">
    <location>
        <begin position="141"/>
        <end position="159"/>
    </location>
</feature>
<sequence>MAFKHAYVVPIIIGVWFPLTFVLMYGIAVYNKNVSPVFPYISDTGTWSPESCIFDILLTTGSLFMFAIAYIRYRQVKDLCEKNEFGLSTKKLNKYSLYMGLIAAYGVIIVGCFQETNIFVVHVLGATMCFGIGTVYQFVQVSIFVVIISFRIVIPNLVITSEPYGNLTTAGYNPPVSGNVLYDIWIVDEFLLHPCDDITKWSKDDGGYDFHLVSTITEWIMAVTFQFFLASFTSEFKLIQFSEPEIKARDA</sequence>
<dbReference type="InterPro" id="IPR019402">
    <property type="entry name" value="CWH43_N"/>
</dbReference>
<dbReference type="EMBL" id="JAPWTJ010000526">
    <property type="protein sequence ID" value="KAJ8977606.1"/>
    <property type="molecule type" value="Genomic_DNA"/>
</dbReference>
<comment type="caution">
    <text evidence="8">The sequence shown here is derived from an EMBL/GenBank/DDBJ whole genome shotgun (WGS) entry which is preliminary data.</text>
</comment>
<evidence type="ECO:0000313" key="8">
    <source>
        <dbReference type="EMBL" id="KAJ8977606.1"/>
    </source>
</evidence>
<name>A0ABQ9JI83_9CUCU</name>
<comment type="similarity">
    <text evidence="2">Belongs to the DRAM/TMEM150 family.</text>
</comment>
<evidence type="ECO:0000256" key="2">
    <source>
        <dbReference type="ARBA" id="ARBA00006565"/>
    </source>
</evidence>
<gene>
    <name evidence="8" type="ORF">NQ317_011778</name>
</gene>
<feature type="domain" description="CWH43-like N-terminal" evidence="7">
    <location>
        <begin position="6"/>
        <end position="237"/>
    </location>
</feature>
<dbReference type="Proteomes" id="UP001162164">
    <property type="component" value="Unassembled WGS sequence"/>
</dbReference>
<proteinExistence type="inferred from homology"/>
<reference evidence="8" key="1">
    <citation type="journal article" date="2023" name="Insect Mol. Biol.">
        <title>Genome sequencing provides insights into the evolution of gene families encoding plant cell wall-degrading enzymes in longhorned beetles.</title>
        <authorList>
            <person name="Shin N.R."/>
            <person name="Okamura Y."/>
            <person name="Kirsch R."/>
            <person name="Pauchet Y."/>
        </authorList>
    </citation>
    <scope>NUCLEOTIDE SEQUENCE</scope>
    <source>
        <strain evidence="8">MMC_N1</strain>
    </source>
</reference>
<comment type="subcellular location">
    <subcellularLocation>
        <location evidence="1">Endomembrane system</location>
        <topology evidence="1">Multi-pass membrane protein</topology>
    </subcellularLocation>
</comment>
<evidence type="ECO:0000256" key="4">
    <source>
        <dbReference type="ARBA" id="ARBA00022989"/>
    </source>
</evidence>
<keyword evidence="4 6" id="KW-1133">Transmembrane helix</keyword>
<evidence type="ECO:0000256" key="3">
    <source>
        <dbReference type="ARBA" id="ARBA00022692"/>
    </source>
</evidence>
<keyword evidence="9" id="KW-1185">Reference proteome</keyword>
<dbReference type="InterPro" id="IPR050911">
    <property type="entry name" value="DRAM/TMEM150_Autophagy_Mod"/>
</dbReference>
<feature type="transmembrane region" description="Helical" evidence="6">
    <location>
        <begin position="92"/>
        <end position="111"/>
    </location>
</feature>
<dbReference type="PANTHER" id="PTHR21324:SF2">
    <property type="entry name" value="EG:22E5.9 PROTEIN"/>
    <property type="match status" value="1"/>
</dbReference>